<protein>
    <submittedName>
        <fullName evidence="3">Por secretion system C-terminal sorting domain-containing protein</fullName>
    </submittedName>
</protein>
<dbReference type="RefSeq" id="WP_089377679.1">
    <property type="nucleotide sequence ID" value="NZ_FZNX01000002.1"/>
</dbReference>
<dbReference type="NCBIfam" id="TIGR04183">
    <property type="entry name" value="Por_Secre_tail"/>
    <property type="match status" value="1"/>
</dbReference>
<dbReference type="SUPFAM" id="SSF74853">
    <property type="entry name" value="Lamin A/C globular tail domain"/>
    <property type="match status" value="1"/>
</dbReference>
<dbReference type="PANTHER" id="PTHR42834">
    <property type="entry name" value="ENDONUCLEASE/EXONUCLEASE/PHOSPHATASE FAMILY PROTEIN (AFU_ORTHOLOGUE AFUA_3G09210)"/>
    <property type="match status" value="1"/>
</dbReference>
<dbReference type="Pfam" id="PF18962">
    <property type="entry name" value="Por_Secre_tail"/>
    <property type="match status" value="1"/>
</dbReference>
<accession>A0A238WYM9</accession>
<evidence type="ECO:0000259" key="2">
    <source>
        <dbReference type="PROSITE" id="PS51841"/>
    </source>
</evidence>
<sequence>MKKNYLLWVAIFVTIFSYAQTEVFINEIHYDNGGSDSGEGVEIAGPAGTDLTGWSLLFYNGVDGTVYDTKTLSGSILNQQNDRGTVWFAHLNIQNDIEGIALLDPNNVVVQFLSYEGFFTATDGLAIGVTSVDIGVFEDGSDPVGESLQLTGLDGTYYEDFTWNASSPETEGVINNVQSFKATPAILASNTVAGMIYEFGSGPSGEGTFVVFGTNLTNDIVLTAPTNFEISETTGGSFSTSINLSPSSGTVVNTTIYVRLNTDLNIGNYSENVTANSSGAVSKTVVLSGNVAPNIGSIIITEIMHNPSAVTDANGEYFEVYNTTGTDIDLNGWVISDNGSESHPINSSVIVPSGGYAVFARNSIFAENGNFNADYDFVSFTLSSIDEIIITTPVEMGSVIIDQVYYDDTNFPNNAGESMELHLYEYNNVSNDTGSNWGAATTAYGLGDLGTPGINNDFGLSVVKNQIEGFKMYPNPVSDGVLYMSSSNNANKQVDIYSIYGQQVYRKKLQLQESIDISNLNRGIYFVKIEEEGKIATRKLIVY</sequence>
<dbReference type="PANTHER" id="PTHR42834:SF1">
    <property type="entry name" value="ENDONUCLEASE_EXONUCLEASE_PHOSPHATASE FAMILY PROTEIN (AFU_ORTHOLOGUE AFUA_3G09210)"/>
    <property type="match status" value="1"/>
</dbReference>
<reference evidence="4" key="1">
    <citation type="submission" date="2017-06" db="EMBL/GenBank/DDBJ databases">
        <authorList>
            <person name="Varghese N."/>
            <person name="Submissions S."/>
        </authorList>
    </citation>
    <scope>NUCLEOTIDE SEQUENCE [LARGE SCALE GENOMIC DNA]</scope>
    <source>
        <strain evidence="4">DSM 27993</strain>
    </source>
</reference>
<keyword evidence="1" id="KW-0732">Signal</keyword>
<dbReference type="InterPro" id="IPR036415">
    <property type="entry name" value="Lamin_tail_dom_sf"/>
</dbReference>
<feature type="domain" description="LTD" evidence="2">
    <location>
        <begin position="286"/>
        <end position="408"/>
    </location>
</feature>
<dbReference type="AlphaFoldDB" id="A0A238WYM9"/>
<dbReference type="Gene3D" id="2.60.40.1260">
    <property type="entry name" value="Lamin Tail domain"/>
    <property type="match status" value="1"/>
</dbReference>
<evidence type="ECO:0000313" key="3">
    <source>
        <dbReference type="EMBL" id="SNR51562.1"/>
    </source>
</evidence>
<name>A0A238WYM9_9FLAO</name>
<organism evidence="3 4">
    <name type="scientific">Lutibacter flavus</name>
    <dbReference type="NCBI Taxonomy" id="691689"/>
    <lineage>
        <taxon>Bacteria</taxon>
        <taxon>Pseudomonadati</taxon>
        <taxon>Bacteroidota</taxon>
        <taxon>Flavobacteriia</taxon>
        <taxon>Flavobacteriales</taxon>
        <taxon>Flavobacteriaceae</taxon>
        <taxon>Lutibacter</taxon>
    </lineage>
</organism>
<keyword evidence="4" id="KW-1185">Reference proteome</keyword>
<dbReference type="Pfam" id="PF00932">
    <property type="entry name" value="LTD"/>
    <property type="match status" value="1"/>
</dbReference>
<evidence type="ECO:0000256" key="1">
    <source>
        <dbReference type="ARBA" id="ARBA00022729"/>
    </source>
</evidence>
<dbReference type="PROSITE" id="PS51841">
    <property type="entry name" value="LTD"/>
    <property type="match status" value="1"/>
</dbReference>
<dbReference type="EMBL" id="FZNX01000002">
    <property type="protein sequence ID" value="SNR51562.1"/>
    <property type="molecule type" value="Genomic_DNA"/>
</dbReference>
<evidence type="ECO:0000313" key="4">
    <source>
        <dbReference type="Proteomes" id="UP000198412"/>
    </source>
</evidence>
<proteinExistence type="predicted"/>
<dbReference type="Proteomes" id="UP000198412">
    <property type="component" value="Unassembled WGS sequence"/>
</dbReference>
<dbReference type="InterPro" id="IPR026444">
    <property type="entry name" value="Secre_tail"/>
</dbReference>
<dbReference type="OrthoDB" id="1056765at2"/>
<dbReference type="InterPro" id="IPR001322">
    <property type="entry name" value="Lamin_tail_dom"/>
</dbReference>
<gene>
    <name evidence="3" type="ORF">SAMN04488111_1353</name>
</gene>